<evidence type="ECO:0000313" key="2">
    <source>
        <dbReference type="EMBL" id="CAH0375014.1"/>
    </source>
</evidence>
<dbReference type="Proteomes" id="UP000789595">
    <property type="component" value="Unassembled WGS sequence"/>
</dbReference>
<feature type="compositionally biased region" description="Basic and acidic residues" evidence="1">
    <location>
        <begin position="52"/>
        <end position="63"/>
    </location>
</feature>
<sequence length="214" mass="24007">MAGRLARVRSKADSALDGHRYESTDSSDDEAMRAVPAGCLGRTGVRLVAEARAGEDERGRTGEKGYSVVDTNQFRNTQVGSGYQASFVVRQPGAAPAAPPKRAAPDARDAKKRKKPKDKKSKKKHKKKKARRPRPTPSTRHLPVAAHAGQKEKEAEGLILLIFRRRQRRRRRRRRGARVRRRRRRRGRAPAAPGPLRGAPDRRPRATARQKEAR</sequence>
<evidence type="ECO:0000256" key="1">
    <source>
        <dbReference type="SAM" id="MobiDB-lite"/>
    </source>
</evidence>
<comment type="caution">
    <text evidence="2">The sequence shown here is derived from an EMBL/GenBank/DDBJ whole genome shotgun (WGS) entry which is preliminary data.</text>
</comment>
<accession>A0A8J2SX46</accession>
<proteinExistence type="predicted"/>
<feature type="compositionally biased region" description="Polar residues" evidence="1">
    <location>
        <begin position="69"/>
        <end position="84"/>
    </location>
</feature>
<feature type="compositionally biased region" description="Basic and acidic residues" evidence="1">
    <location>
        <begin position="199"/>
        <end position="214"/>
    </location>
</feature>
<dbReference type="EMBL" id="CAKKNE010000004">
    <property type="protein sequence ID" value="CAH0375014.1"/>
    <property type="molecule type" value="Genomic_DNA"/>
</dbReference>
<feature type="compositionally biased region" description="Basic residues" evidence="1">
    <location>
        <begin position="163"/>
        <end position="188"/>
    </location>
</feature>
<keyword evidence="3" id="KW-1185">Reference proteome</keyword>
<protein>
    <submittedName>
        <fullName evidence="2">Uncharacterized protein</fullName>
    </submittedName>
</protein>
<feature type="compositionally biased region" description="Low complexity" evidence="1">
    <location>
        <begin position="189"/>
        <end position="198"/>
    </location>
</feature>
<dbReference type="AlphaFoldDB" id="A0A8J2SX46"/>
<feature type="region of interest" description="Disordered" evidence="1">
    <location>
        <begin position="1"/>
        <end position="214"/>
    </location>
</feature>
<name>A0A8J2SX46_9STRA</name>
<feature type="compositionally biased region" description="Basic and acidic residues" evidence="1">
    <location>
        <begin position="10"/>
        <end position="23"/>
    </location>
</feature>
<reference evidence="2" key="1">
    <citation type="submission" date="2021-11" db="EMBL/GenBank/DDBJ databases">
        <authorList>
            <consortium name="Genoscope - CEA"/>
            <person name="William W."/>
        </authorList>
    </citation>
    <scope>NUCLEOTIDE SEQUENCE</scope>
</reference>
<feature type="compositionally biased region" description="Basic residues" evidence="1">
    <location>
        <begin position="110"/>
        <end position="134"/>
    </location>
</feature>
<evidence type="ECO:0000313" key="3">
    <source>
        <dbReference type="Proteomes" id="UP000789595"/>
    </source>
</evidence>
<dbReference type="OrthoDB" id="10601611at2759"/>
<gene>
    <name evidence="2" type="ORF">PECAL_4P23320</name>
</gene>
<organism evidence="2 3">
    <name type="scientific">Pelagomonas calceolata</name>
    <dbReference type="NCBI Taxonomy" id="35677"/>
    <lineage>
        <taxon>Eukaryota</taxon>
        <taxon>Sar</taxon>
        <taxon>Stramenopiles</taxon>
        <taxon>Ochrophyta</taxon>
        <taxon>Pelagophyceae</taxon>
        <taxon>Pelagomonadales</taxon>
        <taxon>Pelagomonadaceae</taxon>
        <taxon>Pelagomonas</taxon>
    </lineage>
</organism>